<reference evidence="8" key="1">
    <citation type="submission" date="2025-08" db="UniProtKB">
        <authorList>
            <consortium name="RefSeq"/>
        </authorList>
    </citation>
    <scope>IDENTIFICATION</scope>
    <source>
        <tissue evidence="8">Tentacle</tissue>
    </source>
</reference>
<comment type="similarity">
    <text evidence="1 5">Belongs to the DTD family.</text>
</comment>
<dbReference type="Proteomes" id="UP000515163">
    <property type="component" value="Unplaced"/>
</dbReference>
<comment type="subcellular location">
    <subcellularLocation>
        <location evidence="5">Cytoplasm</location>
    </subcellularLocation>
</comment>
<dbReference type="SUPFAM" id="SSF69500">
    <property type="entry name" value="DTD-like"/>
    <property type="match status" value="1"/>
</dbReference>
<dbReference type="PANTHER" id="PTHR10472">
    <property type="entry name" value="D-TYROSYL-TRNA TYR DEACYLASE"/>
    <property type="match status" value="1"/>
</dbReference>
<dbReference type="Gene3D" id="3.50.80.10">
    <property type="entry name" value="D-tyrosyl-tRNA(Tyr) deacylase"/>
    <property type="match status" value="1"/>
</dbReference>
<evidence type="ECO:0000313" key="8">
    <source>
        <dbReference type="RefSeq" id="XP_031552865.1"/>
    </source>
</evidence>
<feature type="compositionally biased region" description="Polar residues" evidence="6">
    <location>
        <begin position="143"/>
        <end position="157"/>
    </location>
</feature>
<dbReference type="OrthoDB" id="275783at2759"/>
<keyword evidence="5" id="KW-0820">tRNA-binding</keyword>
<dbReference type="EC" id="3.1.1.96" evidence="2 5"/>
<protein>
    <recommendedName>
        <fullName evidence="2 5">D-aminoacyl-tRNA deacylase</fullName>
        <ecNumber evidence="2 5">3.1.1.96</ecNumber>
    </recommendedName>
</protein>
<comment type="catalytic activity">
    <reaction evidence="3">
        <text>glycyl-tRNA(Ala) + H2O = tRNA(Ala) + glycine + H(+)</text>
        <dbReference type="Rhea" id="RHEA:53744"/>
        <dbReference type="Rhea" id="RHEA-COMP:9657"/>
        <dbReference type="Rhea" id="RHEA-COMP:13640"/>
        <dbReference type="ChEBI" id="CHEBI:15377"/>
        <dbReference type="ChEBI" id="CHEBI:15378"/>
        <dbReference type="ChEBI" id="CHEBI:57305"/>
        <dbReference type="ChEBI" id="CHEBI:78442"/>
        <dbReference type="ChEBI" id="CHEBI:78522"/>
        <dbReference type="EC" id="3.1.1.96"/>
    </reaction>
</comment>
<sequence length="201" mass="22562">MKAVIQRVTQASVSVDGEIISSIGRGLCVLLGISRNDTPKEMEYIVRKILNLRLFDDNGQRWKKSVMDKQYEVLCVSQFTLCSVLKGNKPDFHCAMGGEESEKFYQTFLEKMRTAYKPEAIKDGKFAAYMQVHIQNDGPVTINLESTPSSNNQQEKQNPGKKVKSSSEENGERENSVQEQTASNLTEQVKGLKLENMDSAS</sequence>
<dbReference type="GO" id="GO:0000049">
    <property type="term" value="F:tRNA binding"/>
    <property type="evidence" value="ECO:0007669"/>
    <property type="project" value="UniProtKB-KW"/>
</dbReference>
<dbReference type="PANTHER" id="PTHR10472:SF5">
    <property type="entry name" value="D-AMINOACYL-TRNA DEACYLASE 1"/>
    <property type="match status" value="1"/>
</dbReference>
<dbReference type="CDD" id="cd00563">
    <property type="entry name" value="Dtyr_deacylase"/>
    <property type="match status" value="1"/>
</dbReference>
<comment type="catalytic activity">
    <reaction evidence="4">
        <text>a D-aminoacyl-tRNA + H2O = a tRNA + a D-alpha-amino acid + H(+)</text>
        <dbReference type="Rhea" id="RHEA:13953"/>
        <dbReference type="Rhea" id="RHEA-COMP:10123"/>
        <dbReference type="Rhea" id="RHEA-COMP:10124"/>
        <dbReference type="ChEBI" id="CHEBI:15377"/>
        <dbReference type="ChEBI" id="CHEBI:15378"/>
        <dbReference type="ChEBI" id="CHEBI:59871"/>
        <dbReference type="ChEBI" id="CHEBI:78442"/>
        <dbReference type="ChEBI" id="CHEBI:79333"/>
        <dbReference type="EC" id="3.1.1.96"/>
    </reaction>
</comment>
<organism evidence="7 8">
    <name type="scientific">Actinia tenebrosa</name>
    <name type="common">Australian red waratah sea anemone</name>
    <dbReference type="NCBI Taxonomy" id="6105"/>
    <lineage>
        <taxon>Eukaryota</taxon>
        <taxon>Metazoa</taxon>
        <taxon>Cnidaria</taxon>
        <taxon>Anthozoa</taxon>
        <taxon>Hexacorallia</taxon>
        <taxon>Actiniaria</taxon>
        <taxon>Actiniidae</taxon>
        <taxon>Actinia</taxon>
    </lineage>
</organism>
<accession>A0A6P8HJU6</accession>
<evidence type="ECO:0000256" key="4">
    <source>
        <dbReference type="ARBA" id="ARBA00048018"/>
    </source>
</evidence>
<dbReference type="GeneID" id="116290033"/>
<feature type="region of interest" description="Disordered" evidence="6">
    <location>
        <begin position="140"/>
        <end position="201"/>
    </location>
</feature>
<gene>
    <name evidence="8" type="primary">LOC116290033</name>
</gene>
<proteinExistence type="inferred from homology"/>
<feature type="compositionally biased region" description="Polar residues" evidence="6">
    <location>
        <begin position="177"/>
        <end position="187"/>
    </location>
</feature>
<feature type="compositionally biased region" description="Basic and acidic residues" evidence="6">
    <location>
        <begin position="165"/>
        <end position="176"/>
    </location>
</feature>
<dbReference type="RefSeq" id="XP_031552865.1">
    <property type="nucleotide sequence ID" value="XM_031697005.1"/>
</dbReference>
<dbReference type="KEGG" id="aten:116290033"/>
<dbReference type="GO" id="GO:0005737">
    <property type="term" value="C:cytoplasm"/>
    <property type="evidence" value="ECO:0007669"/>
    <property type="project" value="UniProtKB-SubCell"/>
</dbReference>
<evidence type="ECO:0000256" key="2">
    <source>
        <dbReference type="ARBA" id="ARBA00013056"/>
    </source>
</evidence>
<evidence type="ECO:0000256" key="3">
    <source>
        <dbReference type="ARBA" id="ARBA00047676"/>
    </source>
</evidence>
<feature type="compositionally biased region" description="Basic and acidic residues" evidence="6">
    <location>
        <begin position="190"/>
        <end position="201"/>
    </location>
</feature>
<evidence type="ECO:0000256" key="1">
    <source>
        <dbReference type="ARBA" id="ARBA00009673"/>
    </source>
</evidence>
<name>A0A6P8HJU6_ACTTE</name>
<dbReference type="GO" id="GO:0051500">
    <property type="term" value="F:D-tyrosyl-tRNA(Tyr) deacylase activity"/>
    <property type="evidence" value="ECO:0007669"/>
    <property type="project" value="TreeGrafter"/>
</dbReference>
<evidence type="ECO:0000313" key="7">
    <source>
        <dbReference type="Proteomes" id="UP000515163"/>
    </source>
</evidence>
<dbReference type="FunFam" id="3.50.80.10:FF:000001">
    <property type="entry name" value="D-aminoacyl-tRNA deacylase"/>
    <property type="match status" value="1"/>
</dbReference>
<dbReference type="NCBIfam" id="TIGR00256">
    <property type="entry name" value="D-aminoacyl-tRNA deacylase"/>
    <property type="match status" value="1"/>
</dbReference>
<keyword evidence="5" id="KW-0963">Cytoplasm</keyword>
<keyword evidence="5" id="KW-0378">Hydrolase</keyword>
<dbReference type="InterPro" id="IPR023509">
    <property type="entry name" value="DTD-like_sf"/>
</dbReference>
<evidence type="ECO:0000256" key="5">
    <source>
        <dbReference type="RuleBase" id="RU003470"/>
    </source>
</evidence>
<dbReference type="AlphaFoldDB" id="A0A6P8HJU6"/>
<keyword evidence="7" id="KW-1185">Reference proteome</keyword>
<keyword evidence="5" id="KW-0694">RNA-binding</keyword>
<evidence type="ECO:0000256" key="6">
    <source>
        <dbReference type="SAM" id="MobiDB-lite"/>
    </source>
</evidence>
<dbReference type="FunCoup" id="A0A6P8HJU6">
    <property type="interactions" value="707"/>
</dbReference>
<dbReference type="InParanoid" id="A0A6P8HJU6"/>
<dbReference type="InterPro" id="IPR003732">
    <property type="entry name" value="Daa-tRNA_deacyls_DTD"/>
</dbReference>
<dbReference type="Pfam" id="PF02580">
    <property type="entry name" value="Tyr_Deacylase"/>
    <property type="match status" value="1"/>
</dbReference>